<sequence length="1847" mass="207091">MCLLAWGSELVSEVETRDQSTSTEAEETPSEDLSLPLSIDSGLDLSSDYKKARVSEGRVWLAQLSCAAGNPDCPAALHLSSLLDWVAALPALPHHAPSTPVSPTLATPSRDRMGVEEIGCSMGRDLMVLAARLQESLADPPTQETVLLDTISKLRVLERSLSGLQERVASLTEENRELHETVANLSEAQETRTEASGTESELVHRKTPSIHSDLSDAELSDSPEHIQQSRGGKLGSALDATTSFQESGIFDTSCDLVHSTTQTDLRDLELRKSEYDLHESECDLKQAEGDLQSAVARLAAIRSAVQDRDLRHLRIQDLQESEEYLKAALDGSQISLTKVEYDTLVDTERRLRQEMENLKCEKQELECEKQELELQCSSLRHQAATQKGTDAEEALKGEIRVLRQRLAMTERAHREIFEEKCELEEEENDSRLMVQRLESQMEAAREMENLLSASLSQEQEISRELHRRVRDLQILEKEYRGRLERMCSLRAKAEEKAISLVKDKDTLTQQLIFAVYGLLLVDNWRLTVPQHALVPYIGKKLKVIDGCDTTTVKKNHQNIMEFDESVTDTYTKEIEPQNMMEFESCEKNVSECVCVRVSCDASVQTCLSDSAECDSPVRGNIKEKQDQATMTPKCVSLSEREEYYLEQIENLQKEKMNLRKGHDNERRDSLQHHTDLEGELLEVRSQLEEAERDKCRLLFRLEEIQDEKETIKRNLLQRIEEIKGDMGRYNDIFELEKKSLQKAHNSQLHEAEKERSRLDERVRQLEFQISTFKQELEIVGVAVANDLVEMDAEMESVLSQSTKSTIKHGASDGELVNKIRELVKSETSLRQRIYDLEKKECAYHETIREADKIMSSHVTSYKQRIEDLETAAGQQDSKIKQLEASEERLRAALRSTSRTSDGERISDLLDRLIQTENSELKLKESVWNLEKNEKELQIKLMEGEKANQSLRGELRDQEELVHRLMSLETENNALSAELSQAKDSARKVSELQQNESFLRGRVEELEVTENMLRETLHQADLILTQRERKLRDQVSSLKEELQSCRSQLEAGTLREHCAREAESVFKKQLEDLKTRLAESEKELMESSSETISHETQHRSEVTKLRNHLKLCNSQLLELDRLNCELRERVVEAEREGQRYASELEELSRRHEQDLLAFNLQVCSRDSHVEDLENQVEQLSQSRATGELDALAATPLPALHAALRALTTAVKNCDTCSATQSATLVDVSGQLGTLTELLEGQCNTLDTTTSDAEEDVSETAENLATGATTTHPSWPAREGVQDASSGDDDNDSSNSADKLNTNALRRRSKRRLNKGMERRQANVVAASSTILEELEEKVKEMEEVLGVKEEELRQKEEELRLRSELVGVKEQELRLADAEASELNSQLQARDAALIEKSKEVEDLNSALASLRQQLVITLEEAERTRLSIHANYQKNFEALKRKAEQITEQVEWLSRRGQLKDSIISTLAMQIRAILRSGNMGVIVNQIRSLSKADKANRQQLTDANTTPAVPDFDVESVCSLLSQPGEMASLPQSSTLEPPSHMILQSSTSLAPSTTKPGHISPLASRVCSMVHHKKSRIPRFLTPPTTPSPIPNPKPTTLALKPRPASLKLIKPPVQTIKLIPPKTDGTSTPTHQPQRVEPAPQSVQTKLAPVVRQDAKPAPSKATSNLMPVMSSSTPAKATGRKDTTRPEVPTRVLTDARKVKRMITGVAPLDAAVNCSAAPEWKESSPAPQANSTCVPRPQNLHITRRVGVDGVVIAWDPLEHDCVAGFQVLLGGRVVQHVRSPHRTKALVTSLPLAGSITVGLVAVASDGRCSTPALVTQDRSRNYPGRTVAQKPLRRAVPTAL</sequence>
<dbReference type="EMBL" id="JAWQEG010005756">
    <property type="protein sequence ID" value="KAK3856909.1"/>
    <property type="molecule type" value="Genomic_DNA"/>
</dbReference>
<evidence type="ECO:0000256" key="1">
    <source>
        <dbReference type="SAM" id="Coils"/>
    </source>
</evidence>
<feature type="region of interest" description="Disordered" evidence="2">
    <location>
        <begin position="1264"/>
        <end position="1320"/>
    </location>
</feature>
<keyword evidence="1" id="KW-0175">Coiled coil</keyword>
<accession>A0AAE1BWY5</accession>
<feature type="compositionally biased region" description="Basic residues" evidence="2">
    <location>
        <begin position="1303"/>
        <end position="1312"/>
    </location>
</feature>
<evidence type="ECO:0000313" key="3">
    <source>
        <dbReference type="EMBL" id="KAK3856909.1"/>
    </source>
</evidence>
<evidence type="ECO:0000313" key="4">
    <source>
        <dbReference type="Proteomes" id="UP001286313"/>
    </source>
</evidence>
<name>A0AAE1BWY5_PETCI</name>
<feature type="region of interest" description="Disordered" evidence="2">
    <location>
        <begin position="1620"/>
        <end position="1690"/>
    </location>
</feature>
<feature type="coiled-coil region" evidence="1">
    <location>
        <begin position="865"/>
        <end position="899"/>
    </location>
</feature>
<feature type="coiled-coil region" evidence="1">
    <location>
        <begin position="1323"/>
        <end position="1357"/>
    </location>
</feature>
<feature type="region of interest" description="Disordered" evidence="2">
    <location>
        <begin position="14"/>
        <end position="37"/>
    </location>
</feature>
<gene>
    <name evidence="3" type="ORF">Pcinc_036809</name>
</gene>
<feature type="coiled-coil region" evidence="1">
    <location>
        <begin position="648"/>
        <end position="775"/>
    </location>
</feature>
<feature type="region of interest" description="Disordered" evidence="2">
    <location>
        <begin position="185"/>
        <end position="234"/>
    </location>
</feature>
<protein>
    <submittedName>
        <fullName evidence="3">Uncharacterized protein</fullName>
    </submittedName>
</protein>
<feature type="region of interest" description="Disordered" evidence="2">
    <location>
        <begin position="1580"/>
        <end position="1601"/>
    </location>
</feature>
<feature type="coiled-coil region" evidence="1">
    <location>
        <begin position="1129"/>
        <end position="1188"/>
    </location>
</feature>
<feature type="coiled-coil region" evidence="1">
    <location>
        <begin position="277"/>
        <end position="304"/>
    </location>
</feature>
<keyword evidence="4" id="KW-1185">Reference proteome</keyword>
<evidence type="ECO:0000256" key="2">
    <source>
        <dbReference type="SAM" id="MobiDB-lite"/>
    </source>
</evidence>
<feature type="compositionally biased region" description="Polar residues" evidence="2">
    <location>
        <begin position="1627"/>
        <end position="1636"/>
    </location>
</feature>
<reference evidence="3" key="1">
    <citation type="submission" date="2023-10" db="EMBL/GenBank/DDBJ databases">
        <title>Genome assemblies of two species of porcelain crab, Petrolisthes cinctipes and Petrolisthes manimaculis (Anomura: Porcellanidae).</title>
        <authorList>
            <person name="Angst P."/>
        </authorList>
    </citation>
    <scope>NUCLEOTIDE SEQUENCE</scope>
    <source>
        <strain evidence="3">PB745_01</strain>
        <tissue evidence="3">Gill</tissue>
    </source>
</reference>
<feature type="coiled-coil region" evidence="1">
    <location>
        <begin position="1393"/>
        <end position="1456"/>
    </location>
</feature>
<dbReference type="Proteomes" id="UP001286313">
    <property type="component" value="Unassembled WGS sequence"/>
</dbReference>
<feature type="coiled-coil region" evidence="1">
    <location>
        <begin position="940"/>
        <end position="1089"/>
    </location>
</feature>
<proteinExistence type="predicted"/>
<comment type="caution">
    <text evidence="3">The sequence shown here is derived from an EMBL/GenBank/DDBJ whole genome shotgun (WGS) entry which is preliminary data.</text>
</comment>
<feature type="compositionally biased region" description="Pro residues" evidence="2">
    <location>
        <begin position="1586"/>
        <end position="1596"/>
    </location>
</feature>
<feature type="compositionally biased region" description="Polar residues" evidence="2">
    <location>
        <begin position="1664"/>
        <end position="1679"/>
    </location>
</feature>
<organism evidence="3 4">
    <name type="scientific">Petrolisthes cinctipes</name>
    <name type="common">Flat porcelain crab</name>
    <dbReference type="NCBI Taxonomy" id="88211"/>
    <lineage>
        <taxon>Eukaryota</taxon>
        <taxon>Metazoa</taxon>
        <taxon>Ecdysozoa</taxon>
        <taxon>Arthropoda</taxon>
        <taxon>Crustacea</taxon>
        <taxon>Multicrustacea</taxon>
        <taxon>Malacostraca</taxon>
        <taxon>Eumalacostraca</taxon>
        <taxon>Eucarida</taxon>
        <taxon>Decapoda</taxon>
        <taxon>Pleocyemata</taxon>
        <taxon>Anomura</taxon>
        <taxon>Galatheoidea</taxon>
        <taxon>Porcellanidae</taxon>
        <taxon>Petrolisthes</taxon>
    </lineage>
</organism>
<feature type="coiled-coil region" evidence="1">
    <location>
        <begin position="341"/>
        <end position="454"/>
    </location>
</feature>
<feature type="compositionally biased region" description="Polar residues" evidence="2">
    <location>
        <begin position="185"/>
        <end position="199"/>
    </location>
</feature>